<accession>A0A0F9SNW2</accession>
<evidence type="ECO:0000313" key="1">
    <source>
        <dbReference type="EMBL" id="KKN64062.1"/>
    </source>
</evidence>
<dbReference type="AlphaFoldDB" id="A0A0F9SNW2"/>
<name>A0A0F9SNW2_9ZZZZ</name>
<dbReference type="EMBL" id="LAZR01000568">
    <property type="protein sequence ID" value="KKN64062.1"/>
    <property type="molecule type" value="Genomic_DNA"/>
</dbReference>
<organism evidence="1">
    <name type="scientific">marine sediment metagenome</name>
    <dbReference type="NCBI Taxonomy" id="412755"/>
    <lineage>
        <taxon>unclassified sequences</taxon>
        <taxon>metagenomes</taxon>
        <taxon>ecological metagenomes</taxon>
    </lineage>
</organism>
<reference evidence="1" key="1">
    <citation type="journal article" date="2015" name="Nature">
        <title>Complex archaea that bridge the gap between prokaryotes and eukaryotes.</title>
        <authorList>
            <person name="Spang A."/>
            <person name="Saw J.H."/>
            <person name="Jorgensen S.L."/>
            <person name="Zaremba-Niedzwiedzka K."/>
            <person name="Martijn J."/>
            <person name="Lind A.E."/>
            <person name="van Eijk R."/>
            <person name="Schleper C."/>
            <person name="Guy L."/>
            <person name="Ettema T.J."/>
        </authorList>
    </citation>
    <scope>NUCLEOTIDE SEQUENCE</scope>
</reference>
<sequence>MKTWNEMSGEERYTFLNSQLRKMYGNKFREIVRKKSSWQIRIEYWLLFGF</sequence>
<comment type="caution">
    <text evidence="1">The sequence shown here is derived from an EMBL/GenBank/DDBJ whole genome shotgun (WGS) entry which is preliminary data.</text>
</comment>
<protein>
    <submittedName>
        <fullName evidence="1">Uncharacterized protein</fullName>
    </submittedName>
</protein>
<proteinExistence type="predicted"/>
<gene>
    <name evidence="1" type="ORF">LCGC14_0494890</name>
</gene>